<gene>
    <name evidence="4" type="primary">purN</name>
    <name evidence="6" type="ORF">SAMN06275492_101295</name>
</gene>
<feature type="site" description="Raises pKa of active site His" evidence="4">
    <location>
        <position position="143"/>
    </location>
</feature>
<dbReference type="PANTHER" id="PTHR43369:SF2">
    <property type="entry name" value="PHOSPHORIBOSYLGLYCINAMIDE FORMYLTRANSFERASE"/>
    <property type="match status" value="1"/>
</dbReference>
<dbReference type="InterPro" id="IPR036477">
    <property type="entry name" value="Formyl_transf_N_sf"/>
</dbReference>
<dbReference type="Pfam" id="PF00551">
    <property type="entry name" value="Formyl_trans_N"/>
    <property type="match status" value="1"/>
</dbReference>
<dbReference type="GO" id="GO:0006189">
    <property type="term" value="P:'de novo' IMP biosynthetic process"/>
    <property type="evidence" value="ECO:0007669"/>
    <property type="project" value="UniProtKB-UniRule"/>
</dbReference>
<dbReference type="CDD" id="cd08645">
    <property type="entry name" value="FMT_core_GART"/>
    <property type="match status" value="1"/>
</dbReference>
<comment type="function">
    <text evidence="4">Catalyzes the transfer of a formyl group from 10-formyltetrahydrofolate to 5-phospho-ribosyl-glycinamide (GAR), producing 5-phospho-ribosyl-N-formylglycinamide (FGAR) and tetrahydrofolate.</text>
</comment>
<evidence type="ECO:0000256" key="1">
    <source>
        <dbReference type="ARBA" id="ARBA00005054"/>
    </source>
</evidence>
<evidence type="ECO:0000313" key="6">
    <source>
        <dbReference type="EMBL" id="SMG11814.1"/>
    </source>
</evidence>
<dbReference type="PANTHER" id="PTHR43369">
    <property type="entry name" value="PHOSPHORIBOSYLGLYCINAMIDE FORMYLTRANSFERASE"/>
    <property type="match status" value="1"/>
</dbReference>
<reference evidence="7" key="1">
    <citation type="submission" date="2017-04" db="EMBL/GenBank/DDBJ databases">
        <authorList>
            <person name="Varghese N."/>
            <person name="Submissions S."/>
        </authorList>
    </citation>
    <scope>NUCLEOTIDE SEQUENCE [LARGE SCALE GENOMIC DNA]</scope>
    <source>
        <strain evidence="7">USBA 82</strain>
    </source>
</reference>
<feature type="binding site" evidence="4">
    <location>
        <begin position="12"/>
        <end position="14"/>
    </location>
    <ligand>
        <name>N(1)-(5-phospho-beta-D-ribosyl)glycinamide</name>
        <dbReference type="ChEBI" id="CHEBI:143788"/>
    </ligand>
</feature>
<dbReference type="GO" id="GO:0005829">
    <property type="term" value="C:cytosol"/>
    <property type="evidence" value="ECO:0007669"/>
    <property type="project" value="TreeGrafter"/>
</dbReference>
<dbReference type="Proteomes" id="UP000193355">
    <property type="component" value="Unassembled WGS sequence"/>
</dbReference>
<sequence>MNRIAILISGRGSNMDAILDRIQSGHLEAQVAFVASDRPDAKGLEKAKSRAIPTEVLPYGDGKAKGEAALQNLMDRHDVNWLVLAGFMRILSEELVLRHQGRIVNIHPALLPSFPGAHGIEDAWDFGVKVTGVTVHLVDHLVDHGEILAQLPVRIKQDDDLESLERRIHRAEHRLYWRTLRSLFSGELKGRKEGSK</sequence>
<dbReference type="AlphaFoldDB" id="A0A1X7IAY5"/>
<dbReference type="InterPro" id="IPR002376">
    <property type="entry name" value="Formyl_transf_N"/>
</dbReference>
<proteinExistence type="inferred from homology"/>
<dbReference type="InterPro" id="IPR004607">
    <property type="entry name" value="GART"/>
</dbReference>
<feature type="binding site" evidence="4">
    <location>
        <begin position="88"/>
        <end position="91"/>
    </location>
    <ligand>
        <name>(6R)-10-formyltetrahydrofolate</name>
        <dbReference type="ChEBI" id="CHEBI:195366"/>
    </ligand>
</feature>
<keyword evidence="7" id="KW-1185">Reference proteome</keyword>
<evidence type="ECO:0000256" key="3">
    <source>
        <dbReference type="ARBA" id="ARBA00022755"/>
    </source>
</evidence>
<dbReference type="STRING" id="561720.SAMN06275492_101295"/>
<feature type="active site" description="Proton donor" evidence="4">
    <location>
        <position position="107"/>
    </location>
</feature>
<keyword evidence="2 4" id="KW-0808">Transferase</keyword>
<dbReference type="UniPathway" id="UPA00074">
    <property type="reaction ID" value="UER00126"/>
</dbReference>
<evidence type="ECO:0000259" key="5">
    <source>
        <dbReference type="Pfam" id="PF00551"/>
    </source>
</evidence>
<feature type="binding site" evidence="4">
    <location>
        <position position="105"/>
    </location>
    <ligand>
        <name>(6R)-10-formyltetrahydrofolate</name>
        <dbReference type="ChEBI" id="CHEBI:195366"/>
    </ligand>
</feature>
<evidence type="ECO:0000256" key="2">
    <source>
        <dbReference type="ARBA" id="ARBA00022679"/>
    </source>
</evidence>
<comment type="catalytic activity">
    <reaction evidence="4">
        <text>N(1)-(5-phospho-beta-D-ribosyl)glycinamide + (6R)-10-formyltetrahydrofolate = N(2)-formyl-N(1)-(5-phospho-beta-D-ribosyl)glycinamide + (6S)-5,6,7,8-tetrahydrofolate + H(+)</text>
        <dbReference type="Rhea" id="RHEA:15053"/>
        <dbReference type="ChEBI" id="CHEBI:15378"/>
        <dbReference type="ChEBI" id="CHEBI:57453"/>
        <dbReference type="ChEBI" id="CHEBI:143788"/>
        <dbReference type="ChEBI" id="CHEBI:147286"/>
        <dbReference type="ChEBI" id="CHEBI:195366"/>
        <dbReference type="EC" id="2.1.2.2"/>
    </reaction>
</comment>
<dbReference type="EMBL" id="FXBB01000001">
    <property type="protein sequence ID" value="SMG11814.1"/>
    <property type="molecule type" value="Genomic_DNA"/>
</dbReference>
<dbReference type="OrthoDB" id="9806170at2"/>
<feature type="domain" description="Formyl transferase N-terminal" evidence="5">
    <location>
        <begin position="3"/>
        <end position="179"/>
    </location>
</feature>
<comment type="pathway">
    <text evidence="1 4">Purine metabolism; IMP biosynthesis via de novo pathway; N(2)-formyl-N(1)-(5-phospho-D-ribosyl)glycinamide from N(1)-(5-phospho-D-ribosyl)glycinamide (10-formyl THF route): step 1/1.</text>
</comment>
<dbReference type="GO" id="GO:0004644">
    <property type="term" value="F:phosphoribosylglycinamide formyltransferase activity"/>
    <property type="evidence" value="ECO:0007669"/>
    <property type="project" value="UniProtKB-UniRule"/>
</dbReference>
<evidence type="ECO:0000256" key="4">
    <source>
        <dbReference type="HAMAP-Rule" id="MF_01930"/>
    </source>
</evidence>
<comment type="similarity">
    <text evidence="4">Belongs to the GART family.</text>
</comment>
<dbReference type="SUPFAM" id="SSF53328">
    <property type="entry name" value="Formyltransferase"/>
    <property type="match status" value="1"/>
</dbReference>
<keyword evidence="3 4" id="KW-0658">Purine biosynthesis</keyword>
<name>A0A1X7IAY5_9BACT</name>
<organism evidence="6 7">
    <name type="scientific">Dethiosulfovibrio salsuginis</name>
    <dbReference type="NCBI Taxonomy" id="561720"/>
    <lineage>
        <taxon>Bacteria</taxon>
        <taxon>Thermotogati</taxon>
        <taxon>Synergistota</taxon>
        <taxon>Synergistia</taxon>
        <taxon>Synergistales</taxon>
        <taxon>Dethiosulfovibrionaceae</taxon>
        <taxon>Dethiosulfovibrio</taxon>
    </lineage>
</organism>
<dbReference type="EC" id="2.1.2.2" evidence="4"/>
<dbReference type="HAMAP" id="MF_01930">
    <property type="entry name" value="PurN"/>
    <property type="match status" value="1"/>
</dbReference>
<accession>A0A1X7IAY5</accession>
<dbReference type="NCBIfam" id="TIGR00639">
    <property type="entry name" value="PurN"/>
    <property type="match status" value="1"/>
</dbReference>
<dbReference type="Gene3D" id="3.40.50.170">
    <property type="entry name" value="Formyl transferase, N-terminal domain"/>
    <property type="match status" value="1"/>
</dbReference>
<dbReference type="RefSeq" id="WP_085543568.1">
    <property type="nucleotide sequence ID" value="NZ_FXBB01000001.1"/>
</dbReference>
<protein>
    <recommendedName>
        <fullName evidence="4">Phosphoribosylglycinamide formyltransferase</fullName>
        <ecNumber evidence="4">2.1.2.2</ecNumber>
    </recommendedName>
    <alternativeName>
        <fullName evidence="4">5'-phosphoribosylglycinamide transformylase</fullName>
    </alternativeName>
    <alternativeName>
        <fullName evidence="4">GAR transformylase</fullName>
        <shortName evidence="4">GART</shortName>
    </alternativeName>
</protein>
<evidence type="ECO:0000313" key="7">
    <source>
        <dbReference type="Proteomes" id="UP000193355"/>
    </source>
</evidence>
<feature type="binding site" evidence="4">
    <location>
        <position position="63"/>
    </location>
    <ligand>
        <name>(6R)-10-formyltetrahydrofolate</name>
        <dbReference type="ChEBI" id="CHEBI:195366"/>
    </ligand>
</feature>